<dbReference type="PRINTS" id="PR00038">
    <property type="entry name" value="HTHLUXR"/>
</dbReference>
<evidence type="ECO:0000313" key="6">
    <source>
        <dbReference type="EMBL" id="EEZ60528.1"/>
    </source>
</evidence>
<evidence type="ECO:0000259" key="5">
    <source>
        <dbReference type="PROSITE" id="PS50043"/>
    </source>
</evidence>
<dbReference type="GeneID" id="85007970"/>
<dbReference type="eggNOG" id="COG2197">
    <property type="taxonomic scope" value="Bacteria"/>
</dbReference>
<keyword evidence="4" id="KW-0472">Membrane</keyword>
<feature type="transmembrane region" description="Helical" evidence="4">
    <location>
        <begin position="146"/>
        <end position="167"/>
    </location>
</feature>
<dbReference type="SMART" id="SM00421">
    <property type="entry name" value="HTH_LUXR"/>
    <property type="match status" value="1"/>
</dbReference>
<dbReference type="RefSeq" id="WP_006363295.1">
    <property type="nucleotide sequence ID" value="NZ_GG700631.1"/>
</dbReference>
<feature type="transmembrane region" description="Helical" evidence="4">
    <location>
        <begin position="252"/>
        <end position="274"/>
    </location>
</feature>
<feature type="transmembrane region" description="Helical" evidence="4">
    <location>
        <begin position="312"/>
        <end position="336"/>
    </location>
</feature>
<dbReference type="InterPro" id="IPR036388">
    <property type="entry name" value="WH-like_DNA-bd_sf"/>
</dbReference>
<comment type="caution">
    <text evidence="6">The sequence shown here is derived from an EMBL/GenBank/DDBJ whole genome shotgun (WGS) entry which is preliminary data.</text>
</comment>
<feature type="transmembrane region" description="Helical" evidence="4">
    <location>
        <begin position="173"/>
        <end position="191"/>
    </location>
</feature>
<feature type="transmembrane region" description="Helical" evidence="4">
    <location>
        <begin position="286"/>
        <end position="306"/>
    </location>
</feature>
<protein>
    <submittedName>
        <fullName evidence="6">Transcriptional regulator, LuxR family</fullName>
    </submittedName>
</protein>
<evidence type="ECO:0000256" key="4">
    <source>
        <dbReference type="SAM" id="Phobius"/>
    </source>
</evidence>
<keyword evidence="4" id="KW-0812">Transmembrane</keyword>
<evidence type="ECO:0000256" key="2">
    <source>
        <dbReference type="ARBA" id="ARBA00023125"/>
    </source>
</evidence>
<keyword evidence="4" id="KW-1133">Transmembrane helix</keyword>
<feature type="transmembrane region" description="Helical" evidence="4">
    <location>
        <begin position="90"/>
        <end position="108"/>
    </location>
</feature>
<accession>D0WJI0</accession>
<keyword evidence="7" id="KW-1185">Reference proteome</keyword>
<dbReference type="STRING" id="649764.HMPREF0762_02007"/>
<dbReference type="InterPro" id="IPR016032">
    <property type="entry name" value="Sig_transdc_resp-reg_C-effctor"/>
</dbReference>
<dbReference type="PANTHER" id="PTHR44688">
    <property type="entry name" value="DNA-BINDING TRANSCRIPTIONAL ACTIVATOR DEVR_DOSR"/>
    <property type="match status" value="1"/>
</dbReference>
<sequence>MNATAPKAVPGERPDHLRVSREQIAALVPTILGFMISRSGVIVSSYNSYASTDNGLFTDGSTLIVMMPLLIALLCLGITNAIVSKTVTITITLVCIACESLALFGIAFLECIPGSQGIEYLVLSSVSTLSAWLCMFYWLRRCRNTTCAVAIIVVFSAFAISEALLYAACFLPRELQCGMFGALCLVQYALVRMARKRPLPETSSIVSKARGYFHFAEKKADSVSFLAVIALGTFMISIVIGILKGFPSGEPIRFGAFTRLAYTLITISLLASFIVGMMRGKNMMTVYMWIAMQVLGSLALIAFAVFPESLDIGAIFVNAMNILMSCFMSYLIIAFSSHGHRDFYYYAFGAWAVFLLPRSLMRVASILTFSDLPSTVLPTAIAGSLLLLSAQFVFVQFLGIERDETKESRAAAKNVQRLLGIREEAAPGTEMRKAIVRESAKAMQEQFMLSNRETEVLTLYAMGLTQAKIAEELRIAPGTAHTHVKRIYSKTDLHSRQAILDYIEQYAD</sequence>
<keyword evidence="2" id="KW-0238">DNA-binding</keyword>
<keyword evidence="3" id="KW-0804">Transcription</keyword>
<gene>
    <name evidence="6" type="ORF">HMPREF0762_02007</name>
</gene>
<dbReference type="SUPFAM" id="SSF46894">
    <property type="entry name" value="C-terminal effector domain of the bipartite response regulators"/>
    <property type="match status" value="1"/>
</dbReference>
<dbReference type="Pfam" id="PF00196">
    <property type="entry name" value="GerE"/>
    <property type="match status" value="1"/>
</dbReference>
<feature type="transmembrane region" description="Helical" evidence="4">
    <location>
        <begin position="380"/>
        <end position="400"/>
    </location>
</feature>
<dbReference type="GO" id="GO:0003677">
    <property type="term" value="F:DNA binding"/>
    <property type="evidence" value="ECO:0007669"/>
    <property type="project" value="UniProtKB-KW"/>
</dbReference>
<feature type="transmembrane region" description="Helical" evidence="4">
    <location>
        <begin position="120"/>
        <end position="139"/>
    </location>
</feature>
<dbReference type="AlphaFoldDB" id="D0WJI0"/>
<dbReference type="EMBL" id="ACUX02000019">
    <property type="protein sequence ID" value="EEZ60528.1"/>
    <property type="molecule type" value="Genomic_DNA"/>
</dbReference>
<feature type="transmembrane region" description="Helical" evidence="4">
    <location>
        <begin position="343"/>
        <end position="360"/>
    </location>
</feature>
<organism evidence="6 7">
    <name type="scientific">Slackia exigua (strain ATCC 700122 / DSM 15923 / CIP 105133 / JCM 11022 / KCTC 5966 / S-7)</name>
    <dbReference type="NCBI Taxonomy" id="649764"/>
    <lineage>
        <taxon>Bacteria</taxon>
        <taxon>Bacillati</taxon>
        <taxon>Actinomycetota</taxon>
        <taxon>Coriobacteriia</taxon>
        <taxon>Eggerthellales</taxon>
        <taxon>Eggerthellaceae</taxon>
        <taxon>Slackia</taxon>
    </lineage>
</organism>
<dbReference type="HOGENOM" id="CLU_540677_0_0_11"/>
<reference evidence="6" key="1">
    <citation type="submission" date="2009-10" db="EMBL/GenBank/DDBJ databases">
        <authorList>
            <person name="Weinstock G."/>
            <person name="Sodergren E."/>
            <person name="Clifton S."/>
            <person name="Fulton L."/>
            <person name="Fulton B."/>
            <person name="Courtney L."/>
            <person name="Fronick C."/>
            <person name="Harrison M."/>
            <person name="Strong C."/>
            <person name="Farmer C."/>
            <person name="Delahaunty K."/>
            <person name="Markovic C."/>
            <person name="Hall O."/>
            <person name="Minx P."/>
            <person name="Tomlinson C."/>
            <person name="Mitreva M."/>
            <person name="Nelson J."/>
            <person name="Hou S."/>
            <person name="Wollam A."/>
            <person name="Pepin K.H."/>
            <person name="Johnson M."/>
            <person name="Bhonagiri V."/>
            <person name="Nash W.E."/>
            <person name="Warren W."/>
            <person name="Chinwalla A."/>
            <person name="Mardis E.R."/>
            <person name="Wilson R.K."/>
        </authorList>
    </citation>
    <scope>NUCLEOTIDE SEQUENCE [LARGE SCALE GENOMIC DNA]</scope>
    <source>
        <strain evidence="6">ATCC 700122</strain>
    </source>
</reference>
<evidence type="ECO:0000256" key="1">
    <source>
        <dbReference type="ARBA" id="ARBA00023015"/>
    </source>
</evidence>
<feature type="transmembrane region" description="Helical" evidence="4">
    <location>
        <begin position="24"/>
        <end position="43"/>
    </location>
</feature>
<dbReference type="InterPro" id="IPR000792">
    <property type="entry name" value="Tscrpt_reg_LuxR_C"/>
</dbReference>
<dbReference type="Gene3D" id="1.10.10.10">
    <property type="entry name" value="Winged helix-like DNA-binding domain superfamily/Winged helix DNA-binding domain"/>
    <property type="match status" value="1"/>
</dbReference>
<dbReference type="CDD" id="cd06170">
    <property type="entry name" value="LuxR_C_like"/>
    <property type="match status" value="1"/>
</dbReference>
<proteinExistence type="predicted"/>
<dbReference type="PROSITE" id="PS50043">
    <property type="entry name" value="HTH_LUXR_2"/>
    <property type="match status" value="1"/>
</dbReference>
<dbReference type="PANTHER" id="PTHR44688:SF16">
    <property type="entry name" value="DNA-BINDING TRANSCRIPTIONAL ACTIVATOR DEVR_DOSR"/>
    <property type="match status" value="1"/>
</dbReference>
<keyword evidence="1" id="KW-0805">Transcription regulation</keyword>
<evidence type="ECO:0000313" key="7">
    <source>
        <dbReference type="Proteomes" id="UP000006001"/>
    </source>
</evidence>
<dbReference type="GO" id="GO:0006355">
    <property type="term" value="P:regulation of DNA-templated transcription"/>
    <property type="evidence" value="ECO:0007669"/>
    <property type="project" value="InterPro"/>
</dbReference>
<feature type="transmembrane region" description="Helical" evidence="4">
    <location>
        <begin position="223"/>
        <end position="246"/>
    </location>
</feature>
<name>D0WJI0_SLAES</name>
<feature type="transmembrane region" description="Helical" evidence="4">
    <location>
        <begin position="63"/>
        <end position="83"/>
    </location>
</feature>
<dbReference type="Proteomes" id="UP000006001">
    <property type="component" value="Unassembled WGS sequence"/>
</dbReference>
<feature type="domain" description="HTH luxR-type" evidence="5">
    <location>
        <begin position="442"/>
        <end position="507"/>
    </location>
</feature>
<evidence type="ECO:0000256" key="3">
    <source>
        <dbReference type="ARBA" id="ARBA00023163"/>
    </source>
</evidence>